<dbReference type="EMBL" id="CYGY02000016">
    <property type="protein sequence ID" value="SIT38093.1"/>
    <property type="molecule type" value="Genomic_DNA"/>
</dbReference>
<dbReference type="InterPro" id="IPR036412">
    <property type="entry name" value="HAD-like_sf"/>
</dbReference>
<name>A0A1N7RSK7_9BURK</name>
<comment type="caution">
    <text evidence="1">The sequence shown here is derived from an EMBL/GenBank/DDBJ whole genome shotgun (WGS) entry which is preliminary data.</text>
</comment>
<gene>
    <name evidence="1" type="ORF">BN2476_160024</name>
</gene>
<reference evidence="1" key="1">
    <citation type="submission" date="2016-12" db="EMBL/GenBank/DDBJ databases">
        <authorList>
            <person name="Moulin L."/>
        </authorList>
    </citation>
    <scope>NUCLEOTIDE SEQUENCE [LARGE SCALE GENOMIC DNA]</scope>
    <source>
        <strain evidence="1">STM 7183</strain>
    </source>
</reference>
<dbReference type="Proteomes" id="UP000195569">
    <property type="component" value="Unassembled WGS sequence"/>
</dbReference>
<accession>A0A1N7RSK7</accession>
<keyword evidence="2" id="KW-1185">Reference proteome</keyword>
<dbReference type="Gene3D" id="3.40.50.1000">
    <property type="entry name" value="HAD superfamily/HAD-like"/>
    <property type="match status" value="1"/>
</dbReference>
<evidence type="ECO:0000313" key="2">
    <source>
        <dbReference type="Proteomes" id="UP000195569"/>
    </source>
</evidence>
<sequence length="61" mass="6726">MAAHNDDLKAARACGLKTAFVSRPYEHGESQTKDLVAEDEWDFVASSFIELADIMPGANKR</sequence>
<evidence type="ECO:0000313" key="1">
    <source>
        <dbReference type="EMBL" id="SIT38093.1"/>
    </source>
</evidence>
<dbReference type="AlphaFoldDB" id="A0A1N7RSK7"/>
<protein>
    <submittedName>
        <fullName evidence="1">2-haloalkanoic acid dehalogenase, type II</fullName>
    </submittedName>
</protein>
<organism evidence="1 2">
    <name type="scientific">Paraburkholderia piptadeniae</name>
    <dbReference type="NCBI Taxonomy" id="1701573"/>
    <lineage>
        <taxon>Bacteria</taxon>
        <taxon>Pseudomonadati</taxon>
        <taxon>Pseudomonadota</taxon>
        <taxon>Betaproteobacteria</taxon>
        <taxon>Burkholderiales</taxon>
        <taxon>Burkholderiaceae</taxon>
        <taxon>Paraburkholderia</taxon>
    </lineage>
</organism>
<proteinExistence type="predicted"/>
<dbReference type="InterPro" id="IPR023214">
    <property type="entry name" value="HAD_sf"/>
</dbReference>
<dbReference type="SUPFAM" id="SSF56784">
    <property type="entry name" value="HAD-like"/>
    <property type="match status" value="1"/>
</dbReference>